<evidence type="ECO:0000256" key="1">
    <source>
        <dbReference type="SAM" id="MobiDB-lite"/>
    </source>
</evidence>
<dbReference type="AlphaFoldDB" id="A0AAV4QI56"/>
<dbReference type="Proteomes" id="UP001054837">
    <property type="component" value="Unassembled WGS sequence"/>
</dbReference>
<protein>
    <submittedName>
        <fullName evidence="2">Uncharacterized protein</fullName>
    </submittedName>
</protein>
<feature type="compositionally biased region" description="Polar residues" evidence="1">
    <location>
        <begin position="1"/>
        <end position="19"/>
    </location>
</feature>
<proteinExistence type="predicted"/>
<dbReference type="EMBL" id="BPLQ01004296">
    <property type="protein sequence ID" value="GIY07053.1"/>
    <property type="molecule type" value="Genomic_DNA"/>
</dbReference>
<sequence length="71" mass="7754">MSLSNISGIATFETSQSPALSEPIPKSESPDLKTIRDAIEGRNPVVQFIPPPPRCFPIHVTQCDKDCDDTN</sequence>
<keyword evidence="3" id="KW-1185">Reference proteome</keyword>
<name>A0AAV4QI56_9ARAC</name>
<feature type="region of interest" description="Disordered" evidence="1">
    <location>
        <begin position="1"/>
        <end position="31"/>
    </location>
</feature>
<evidence type="ECO:0000313" key="2">
    <source>
        <dbReference type="EMBL" id="GIY07053.1"/>
    </source>
</evidence>
<comment type="caution">
    <text evidence="2">The sequence shown here is derived from an EMBL/GenBank/DDBJ whole genome shotgun (WGS) entry which is preliminary data.</text>
</comment>
<reference evidence="2 3" key="1">
    <citation type="submission" date="2021-06" db="EMBL/GenBank/DDBJ databases">
        <title>Caerostris darwini draft genome.</title>
        <authorList>
            <person name="Kono N."/>
            <person name="Arakawa K."/>
        </authorList>
    </citation>
    <scope>NUCLEOTIDE SEQUENCE [LARGE SCALE GENOMIC DNA]</scope>
</reference>
<organism evidence="2 3">
    <name type="scientific">Caerostris darwini</name>
    <dbReference type="NCBI Taxonomy" id="1538125"/>
    <lineage>
        <taxon>Eukaryota</taxon>
        <taxon>Metazoa</taxon>
        <taxon>Ecdysozoa</taxon>
        <taxon>Arthropoda</taxon>
        <taxon>Chelicerata</taxon>
        <taxon>Arachnida</taxon>
        <taxon>Araneae</taxon>
        <taxon>Araneomorphae</taxon>
        <taxon>Entelegynae</taxon>
        <taxon>Araneoidea</taxon>
        <taxon>Araneidae</taxon>
        <taxon>Caerostris</taxon>
    </lineage>
</organism>
<evidence type="ECO:0000313" key="3">
    <source>
        <dbReference type="Proteomes" id="UP001054837"/>
    </source>
</evidence>
<accession>A0AAV4QI56</accession>
<gene>
    <name evidence="2" type="ORF">CDAR_414951</name>
</gene>